<comment type="caution">
    <text evidence="2">The sequence shown here is derived from an EMBL/GenBank/DDBJ whole genome shotgun (WGS) entry which is preliminary data.</text>
</comment>
<reference evidence="2" key="2">
    <citation type="submission" date="2023-05" db="EMBL/GenBank/DDBJ databases">
        <authorList>
            <person name="Schelkunov M.I."/>
        </authorList>
    </citation>
    <scope>NUCLEOTIDE SEQUENCE</scope>
    <source>
        <strain evidence="2">Hsosn_3</strain>
        <tissue evidence="2">Leaf</tissue>
    </source>
</reference>
<dbReference type="Proteomes" id="UP001237642">
    <property type="component" value="Unassembled WGS sequence"/>
</dbReference>
<keyword evidence="3" id="KW-1185">Reference proteome</keyword>
<accession>A0AAD8IQU3</accession>
<evidence type="ECO:0000313" key="3">
    <source>
        <dbReference type="Proteomes" id="UP001237642"/>
    </source>
</evidence>
<feature type="chain" id="PRO_5042292994" evidence="1">
    <location>
        <begin position="24"/>
        <end position="102"/>
    </location>
</feature>
<evidence type="ECO:0000313" key="2">
    <source>
        <dbReference type="EMBL" id="KAK1390412.1"/>
    </source>
</evidence>
<feature type="signal peptide" evidence="1">
    <location>
        <begin position="1"/>
        <end position="23"/>
    </location>
</feature>
<dbReference type="AlphaFoldDB" id="A0AAD8IQU3"/>
<name>A0AAD8IQU3_9APIA</name>
<proteinExistence type="predicted"/>
<gene>
    <name evidence="2" type="ORF">POM88_018590</name>
</gene>
<sequence length="102" mass="11336">MDVTTIFLFCSILSSILIKSIEQDTIRSNQTMRDGRQTVIDGDTITSAGVVNMKGITLHTIDAIIWSRNTSVSIKNPVAQLFKSGNPVLRDDHNIDNPEDYI</sequence>
<dbReference type="EMBL" id="JAUIZM010000004">
    <property type="protein sequence ID" value="KAK1390412.1"/>
    <property type="molecule type" value="Genomic_DNA"/>
</dbReference>
<protein>
    <submittedName>
        <fullName evidence="2">Uncharacterized protein</fullName>
    </submittedName>
</protein>
<organism evidence="2 3">
    <name type="scientific">Heracleum sosnowskyi</name>
    <dbReference type="NCBI Taxonomy" id="360622"/>
    <lineage>
        <taxon>Eukaryota</taxon>
        <taxon>Viridiplantae</taxon>
        <taxon>Streptophyta</taxon>
        <taxon>Embryophyta</taxon>
        <taxon>Tracheophyta</taxon>
        <taxon>Spermatophyta</taxon>
        <taxon>Magnoliopsida</taxon>
        <taxon>eudicotyledons</taxon>
        <taxon>Gunneridae</taxon>
        <taxon>Pentapetalae</taxon>
        <taxon>asterids</taxon>
        <taxon>campanulids</taxon>
        <taxon>Apiales</taxon>
        <taxon>Apiaceae</taxon>
        <taxon>Apioideae</taxon>
        <taxon>apioid superclade</taxon>
        <taxon>Tordylieae</taxon>
        <taxon>Tordyliinae</taxon>
        <taxon>Heracleum</taxon>
    </lineage>
</organism>
<reference evidence="2" key="1">
    <citation type="submission" date="2023-02" db="EMBL/GenBank/DDBJ databases">
        <title>Genome of toxic invasive species Heracleum sosnowskyi carries increased number of genes despite the absence of recent whole-genome duplications.</title>
        <authorList>
            <person name="Schelkunov M."/>
            <person name="Shtratnikova V."/>
            <person name="Makarenko M."/>
            <person name="Klepikova A."/>
            <person name="Omelchenko D."/>
            <person name="Novikova G."/>
            <person name="Obukhova E."/>
            <person name="Bogdanov V."/>
            <person name="Penin A."/>
            <person name="Logacheva M."/>
        </authorList>
    </citation>
    <scope>NUCLEOTIDE SEQUENCE</scope>
    <source>
        <strain evidence="2">Hsosn_3</strain>
        <tissue evidence="2">Leaf</tissue>
    </source>
</reference>
<keyword evidence="1" id="KW-0732">Signal</keyword>
<evidence type="ECO:0000256" key="1">
    <source>
        <dbReference type="SAM" id="SignalP"/>
    </source>
</evidence>